<evidence type="ECO:0000313" key="3">
    <source>
        <dbReference type="Proteomes" id="UP000510647"/>
    </source>
</evidence>
<evidence type="ECO:0000259" key="1">
    <source>
        <dbReference type="Pfam" id="PF05205"/>
    </source>
</evidence>
<dbReference type="EMBL" id="CP059267">
    <property type="protein sequence ID" value="QLQ78445.1"/>
    <property type="molecule type" value="Genomic_DNA"/>
</dbReference>
<dbReference type="Pfam" id="PF05205">
    <property type="entry name" value="COMPASS-Shg1"/>
    <property type="match status" value="1"/>
</dbReference>
<dbReference type="AlphaFoldDB" id="A0A7H9HQ25"/>
<protein>
    <recommendedName>
        <fullName evidence="1">BOD1/SHG1 domain-containing protein</fullName>
    </recommendedName>
</protein>
<gene>
    <name evidence="2" type="ORF">HG537_0A06920</name>
</gene>
<keyword evidence="3" id="KW-1185">Reference proteome</keyword>
<dbReference type="Proteomes" id="UP000510647">
    <property type="component" value="Chromosome 1"/>
</dbReference>
<feature type="domain" description="BOD1/SHG1" evidence="1">
    <location>
        <begin position="16"/>
        <end position="125"/>
    </location>
</feature>
<proteinExistence type="predicted"/>
<reference evidence="2 3" key="1">
    <citation type="submission" date="2020-06" db="EMBL/GenBank/DDBJ databases">
        <title>The yeast mating-type switching endonuclease HO is a domesticated member of an unorthodox homing genetic element family.</title>
        <authorList>
            <person name="Coughlan A.Y."/>
            <person name="Lombardi L."/>
            <person name="Braun-Galleani S."/>
            <person name="Martos A.R."/>
            <person name="Galeote V."/>
            <person name="Bigey F."/>
            <person name="Dequin S."/>
            <person name="Byrne K.P."/>
            <person name="Wolfe K.H."/>
        </authorList>
    </citation>
    <scope>NUCLEOTIDE SEQUENCE [LARGE SCALE GENOMIC DNA]</scope>
    <source>
        <strain evidence="2 3">CBS2947</strain>
    </source>
</reference>
<organism evidence="2 3">
    <name type="scientific">Torulaspora globosa</name>
    <dbReference type="NCBI Taxonomy" id="48254"/>
    <lineage>
        <taxon>Eukaryota</taxon>
        <taxon>Fungi</taxon>
        <taxon>Dikarya</taxon>
        <taxon>Ascomycota</taxon>
        <taxon>Saccharomycotina</taxon>
        <taxon>Saccharomycetes</taxon>
        <taxon>Saccharomycetales</taxon>
        <taxon>Saccharomycetaceae</taxon>
        <taxon>Torulaspora</taxon>
    </lineage>
</organism>
<dbReference type="OrthoDB" id="5579731at2759"/>
<evidence type="ECO:0000313" key="2">
    <source>
        <dbReference type="EMBL" id="QLQ78445.1"/>
    </source>
</evidence>
<accession>A0A7H9HQ25</accession>
<name>A0A7H9HQ25_9SACH</name>
<sequence>MQSTNAMNSNVDEARKLADEFKREGYFDKLKQKILSQEVNNGDADTAIEQIIRRKVDSIVKSMVTDDENLVFKNRGSTSALIESQLFKDNYKRLSEGDDGLNVDEYIQEQLNDKLLRSQIKEKLETLANNDKSNDTSIEKPNE</sequence>
<dbReference type="InterPro" id="IPR055264">
    <property type="entry name" value="BOD1/SHG1_dom"/>
</dbReference>